<protein>
    <submittedName>
        <fullName evidence="1">Uncharacterized protein</fullName>
    </submittedName>
</protein>
<sequence>MWANATVITQQDIDELLRRYSREDVVRWLKVWGDSGCIIEGEA</sequence>
<organism evidence="1 2">
    <name type="scientific">Candidatus Magasanikbacteria bacterium GW2011_GWA2_56_11</name>
    <dbReference type="NCBI Taxonomy" id="1619044"/>
    <lineage>
        <taxon>Bacteria</taxon>
        <taxon>Candidatus Magasanikiibacteriota</taxon>
    </lineage>
</organism>
<dbReference type="EMBL" id="LCRX01000009">
    <property type="protein sequence ID" value="KKW42204.1"/>
    <property type="molecule type" value="Genomic_DNA"/>
</dbReference>
<proteinExistence type="predicted"/>
<dbReference type="Proteomes" id="UP000033870">
    <property type="component" value="Unassembled WGS sequence"/>
</dbReference>
<evidence type="ECO:0000313" key="1">
    <source>
        <dbReference type="EMBL" id="KKW42204.1"/>
    </source>
</evidence>
<dbReference type="AlphaFoldDB" id="A0A0G2B9S0"/>
<accession>A0A0G2B9S0</accession>
<reference evidence="1 2" key="1">
    <citation type="journal article" date="2015" name="Nature">
        <title>rRNA introns, odd ribosomes, and small enigmatic genomes across a large radiation of phyla.</title>
        <authorList>
            <person name="Brown C.T."/>
            <person name="Hug L.A."/>
            <person name="Thomas B.C."/>
            <person name="Sharon I."/>
            <person name="Castelle C.J."/>
            <person name="Singh A."/>
            <person name="Wilkins M.J."/>
            <person name="Williams K.H."/>
            <person name="Banfield J.F."/>
        </authorList>
    </citation>
    <scope>NUCLEOTIDE SEQUENCE [LARGE SCALE GENOMIC DNA]</scope>
</reference>
<comment type="caution">
    <text evidence="1">The sequence shown here is derived from an EMBL/GenBank/DDBJ whole genome shotgun (WGS) entry which is preliminary data.</text>
</comment>
<gene>
    <name evidence="1" type="ORF">UY92_C0009G0006</name>
</gene>
<evidence type="ECO:0000313" key="2">
    <source>
        <dbReference type="Proteomes" id="UP000033870"/>
    </source>
</evidence>
<dbReference type="STRING" id="1619044.UY92_C0009G0006"/>
<name>A0A0G2B9S0_9BACT</name>